<evidence type="ECO:0000313" key="4">
    <source>
        <dbReference type="EMBL" id="PMC81981.1"/>
    </source>
</evidence>
<dbReference type="InterPro" id="IPR034829">
    <property type="entry name" value="DnaD-like_sf"/>
</dbReference>
<accession>A0A2N6UK01</accession>
<feature type="region of interest" description="Disordered" evidence="2">
    <location>
        <begin position="210"/>
        <end position="237"/>
    </location>
</feature>
<proteinExistence type="inferred from homology"/>
<dbReference type="Pfam" id="PF07261">
    <property type="entry name" value="DnaB_2"/>
    <property type="match status" value="1"/>
</dbReference>
<dbReference type="Proteomes" id="UP000235658">
    <property type="component" value="Unassembled WGS sequence"/>
</dbReference>
<dbReference type="Gene3D" id="1.10.10.630">
    <property type="entry name" value="DnaD domain-like"/>
    <property type="match status" value="1"/>
</dbReference>
<dbReference type="RefSeq" id="WP_004816247.1">
    <property type="nucleotide sequence ID" value="NZ_CAUPDS010000013.1"/>
</dbReference>
<dbReference type="SUPFAM" id="SSF158499">
    <property type="entry name" value="DnaD domain-like"/>
    <property type="match status" value="1"/>
</dbReference>
<feature type="compositionally biased region" description="Basic residues" evidence="2">
    <location>
        <begin position="213"/>
        <end position="226"/>
    </location>
</feature>
<gene>
    <name evidence="4" type="ORF">CJ192_04320</name>
</gene>
<dbReference type="GeneID" id="84578403"/>
<dbReference type="AlphaFoldDB" id="A0A2N6UK01"/>
<reference evidence="4 5" key="1">
    <citation type="submission" date="2017-09" db="EMBL/GenBank/DDBJ databases">
        <title>Bacterial strain isolated from the female urinary microbiota.</title>
        <authorList>
            <person name="Thomas-White K."/>
            <person name="Kumar N."/>
            <person name="Forster S."/>
            <person name="Putonti C."/>
            <person name="Lawley T."/>
            <person name="Wolfe A.J."/>
        </authorList>
    </citation>
    <scope>NUCLEOTIDE SEQUENCE [LARGE SCALE GENOMIC DNA]</scope>
    <source>
        <strain evidence="4 5">UMB0204</strain>
    </source>
</reference>
<dbReference type="EMBL" id="PNHP01000002">
    <property type="protein sequence ID" value="PMC81981.1"/>
    <property type="molecule type" value="Genomic_DNA"/>
</dbReference>
<evidence type="ECO:0000256" key="2">
    <source>
        <dbReference type="SAM" id="MobiDB-lite"/>
    </source>
</evidence>
<protein>
    <submittedName>
        <fullName evidence="4">DnaD domain protein</fullName>
    </submittedName>
</protein>
<name>A0A2N6UK01_9FIRM</name>
<evidence type="ECO:0000313" key="5">
    <source>
        <dbReference type="Proteomes" id="UP000235658"/>
    </source>
</evidence>
<feature type="domain" description="DnaB/C C-terminal" evidence="3">
    <location>
        <begin position="128"/>
        <end position="198"/>
    </location>
</feature>
<comment type="caution">
    <text evidence="4">The sequence shown here is derived from an EMBL/GenBank/DDBJ whole genome shotgun (WGS) entry which is preliminary data.</text>
</comment>
<dbReference type="InterPro" id="IPR006343">
    <property type="entry name" value="DnaB/C_C"/>
</dbReference>
<comment type="similarity">
    <text evidence="1">Belongs to the DnaB/DnaD family.</text>
</comment>
<evidence type="ECO:0000256" key="1">
    <source>
        <dbReference type="ARBA" id="ARBA00093462"/>
    </source>
</evidence>
<evidence type="ECO:0000259" key="3">
    <source>
        <dbReference type="Pfam" id="PF07261"/>
    </source>
</evidence>
<sequence length="252" mass="29588">MEGNNLKFKIQNLSLDMGETSFENMFLNTYVPMADGDSLKAFLLIYKDLKSLGQVDLEKIKRQLAFDDEKMEKIISYWTNMGVFRKKDGGDGEVYLEIISLRQAYFGNSSDNKSESMLDISKRKSVMFDQVERIIQRQLTPQDIRRIHETLDEYKQDPELVTEAFRQAKEVNNVDVKYVMGFLKTWRDQSVFSLNDLKIKEERAKLLREKSPRKYKSAKKVYRSKNKNSDAKTFAQKARDERFRRILEGGDN</sequence>
<dbReference type="NCBIfam" id="TIGR01446">
    <property type="entry name" value="DnaD_dom"/>
    <property type="match status" value="1"/>
</dbReference>
<organism evidence="4 5">
    <name type="scientific">Anaerococcus hydrogenalis</name>
    <dbReference type="NCBI Taxonomy" id="33029"/>
    <lineage>
        <taxon>Bacteria</taxon>
        <taxon>Bacillati</taxon>
        <taxon>Bacillota</taxon>
        <taxon>Tissierellia</taxon>
        <taxon>Tissierellales</taxon>
        <taxon>Peptoniphilaceae</taxon>
        <taxon>Anaerococcus</taxon>
    </lineage>
</organism>